<evidence type="ECO:0000256" key="1">
    <source>
        <dbReference type="SAM" id="Phobius"/>
    </source>
</evidence>
<keyword evidence="1" id="KW-1133">Transmembrane helix</keyword>
<dbReference type="AlphaFoldDB" id="A0A4Q9MTX8"/>
<feature type="transmembrane region" description="Helical" evidence="1">
    <location>
        <begin position="62"/>
        <end position="83"/>
    </location>
</feature>
<dbReference type="Proteomes" id="UP000292957">
    <property type="component" value="Unassembled WGS sequence"/>
</dbReference>
<gene>
    <name evidence="2" type="ORF">BD311DRAFT_260202</name>
</gene>
<dbReference type="EMBL" id="ML143411">
    <property type="protein sequence ID" value="TBU29696.1"/>
    <property type="molecule type" value="Genomic_DNA"/>
</dbReference>
<feature type="transmembrane region" description="Helical" evidence="1">
    <location>
        <begin position="34"/>
        <end position="56"/>
    </location>
</feature>
<dbReference type="OrthoDB" id="2756498at2759"/>
<reference evidence="2" key="1">
    <citation type="submission" date="2019-01" db="EMBL/GenBank/DDBJ databases">
        <title>Draft genome sequences of three monokaryotic isolates of the white-rot basidiomycete fungus Dichomitus squalens.</title>
        <authorList>
            <consortium name="DOE Joint Genome Institute"/>
            <person name="Lopez S.C."/>
            <person name="Andreopoulos B."/>
            <person name="Pangilinan J."/>
            <person name="Lipzen A."/>
            <person name="Riley R."/>
            <person name="Ahrendt S."/>
            <person name="Ng V."/>
            <person name="Barry K."/>
            <person name="Daum C."/>
            <person name="Grigoriev I.V."/>
            <person name="Hilden K.S."/>
            <person name="Makela M.R."/>
            <person name="de Vries R.P."/>
        </authorList>
    </citation>
    <scope>NUCLEOTIDE SEQUENCE [LARGE SCALE GENOMIC DNA]</scope>
    <source>
        <strain evidence="2">OM18370.1</strain>
    </source>
</reference>
<keyword evidence="1" id="KW-0472">Membrane</keyword>
<name>A0A4Q9MTX8_9APHY</name>
<organism evidence="2">
    <name type="scientific">Dichomitus squalens</name>
    <dbReference type="NCBI Taxonomy" id="114155"/>
    <lineage>
        <taxon>Eukaryota</taxon>
        <taxon>Fungi</taxon>
        <taxon>Dikarya</taxon>
        <taxon>Basidiomycota</taxon>
        <taxon>Agaricomycotina</taxon>
        <taxon>Agaricomycetes</taxon>
        <taxon>Polyporales</taxon>
        <taxon>Polyporaceae</taxon>
        <taxon>Dichomitus</taxon>
    </lineage>
</organism>
<evidence type="ECO:0000313" key="2">
    <source>
        <dbReference type="EMBL" id="TBU29696.1"/>
    </source>
</evidence>
<protein>
    <submittedName>
        <fullName evidence="2">Uncharacterized protein</fullName>
    </submittedName>
</protein>
<keyword evidence="1" id="KW-0812">Transmembrane</keyword>
<sequence>MDGTRTSCHYCRQQLTDTLNSPSLTYSRCRFSGVLNLVVIAMQLVDGSFLTLRIHSVNGHRWFWTVLILFLSCAAVPYNIAILTNTQFRSSRAIGAPIAHGCFEPNNVIREPSWNRCDHSSSNRKPR</sequence>
<accession>A0A4Q9MTX8</accession>
<proteinExistence type="predicted"/>